<evidence type="ECO:0000313" key="4">
    <source>
        <dbReference type="WBParaSite" id="nRc.2.0.1.t05867-RA"/>
    </source>
</evidence>
<evidence type="ECO:0000313" key="3">
    <source>
        <dbReference type="Proteomes" id="UP000887565"/>
    </source>
</evidence>
<keyword evidence="3" id="KW-1185">Reference proteome</keyword>
<organism evidence="3 4">
    <name type="scientific">Romanomermis culicivorax</name>
    <name type="common">Nematode worm</name>
    <dbReference type="NCBI Taxonomy" id="13658"/>
    <lineage>
        <taxon>Eukaryota</taxon>
        <taxon>Metazoa</taxon>
        <taxon>Ecdysozoa</taxon>
        <taxon>Nematoda</taxon>
        <taxon>Enoplea</taxon>
        <taxon>Dorylaimia</taxon>
        <taxon>Mermithida</taxon>
        <taxon>Mermithoidea</taxon>
        <taxon>Mermithidae</taxon>
        <taxon>Romanomermis</taxon>
    </lineage>
</organism>
<name>A0A915HWD4_ROMCU</name>
<sequence length="137" mass="15916">MVAFLSKKRYSENGEKILTSFAKWHYWDDKKASENRHEKSRECKQCRILSSTLVGNAISSCGAMYFVVALFFIVLYKYLLRKAANQTSDRVEGQQSIFSNSILLEERAVEEEKKSSSLTDNKGQFSMRKRGRRKKEN</sequence>
<proteinExistence type="predicted"/>
<feature type="region of interest" description="Disordered" evidence="1">
    <location>
        <begin position="109"/>
        <end position="137"/>
    </location>
</feature>
<feature type="transmembrane region" description="Helical" evidence="2">
    <location>
        <begin position="57"/>
        <end position="80"/>
    </location>
</feature>
<evidence type="ECO:0000256" key="2">
    <source>
        <dbReference type="SAM" id="Phobius"/>
    </source>
</evidence>
<feature type="compositionally biased region" description="Basic residues" evidence="1">
    <location>
        <begin position="127"/>
        <end position="137"/>
    </location>
</feature>
<keyword evidence="2" id="KW-0472">Membrane</keyword>
<keyword evidence="2" id="KW-1133">Transmembrane helix</keyword>
<dbReference type="Proteomes" id="UP000887565">
    <property type="component" value="Unplaced"/>
</dbReference>
<keyword evidence="2" id="KW-0812">Transmembrane</keyword>
<dbReference type="AlphaFoldDB" id="A0A915HWD4"/>
<dbReference type="WBParaSite" id="nRc.2.0.1.t05867-RA">
    <property type="protein sequence ID" value="nRc.2.0.1.t05867-RA"/>
    <property type="gene ID" value="nRc.2.0.1.g05867"/>
</dbReference>
<evidence type="ECO:0000256" key="1">
    <source>
        <dbReference type="SAM" id="MobiDB-lite"/>
    </source>
</evidence>
<reference evidence="4" key="1">
    <citation type="submission" date="2022-11" db="UniProtKB">
        <authorList>
            <consortium name="WormBaseParasite"/>
        </authorList>
    </citation>
    <scope>IDENTIFICATION</scope>
</reference>
<protein>
    <submittedName>
        <fullName evidence="4">Uncharacterized protein</fullName>
    </submittedName>
</protein>
<accession>A0A915HWD4</accession>